<dbReference type="Proteomes" id="UP000054995">
    <property type="component" value="Unassembled WGS sequence"/>
</dbReference>
<reference evidence="1 2" key="1">
    <citation type="submission" date="2015-01" db="EMBL/GenBank/DDBJ databases">
        <title>Evolution of Trichinella species and genotypes.</title>
        <authorList>
            <person name="Korhonen P.K."/>
            <person name="Edoardo P."/>
            <person name="Giuseppe L.R."/>
            <person name="Gasser R.B."/>
        </authorList>
    </citation>
    <scope>NUCLEOTIDE SEQUENCE [LARGE SCALE GENOMIC DNA]</scope>
    <source>
        <strain evidence="1">ISS470</strain>
    </source>
</reference>
<accession>A0A0V1G1W1</accession>
<evidence type="ECO:0000313" key="2">
    <source>
        <dbReference type="Proteomes" id="UP000054995"/>
    </source>
</evidence>
<evidence type="ECO:0000313" key="1">
    <source>
        <dbReference type="EMBL" id="KRY92117.1"/>
    </source>
</evidence>
<dbReference type="AlphaFoldDB" id="A0A0V1G1W1"/>
<protein>
    <submittedName>
        <fullName evidence="1">Uncharacterized protein</fullName>
    </submittedName>
</protein>
<proteinExistence type="predicted"/>
<keyword evidence="2" id="KW-1185">Reference proteome</keyword>
<gene>
    <name evidence="1" type="ORF">T4D_7911</name>
</gene>
<sequence>MLFMPSCLGAEILYEKFFQSRYSQYISGCSTAFSQLQSNLVTCTLDEWTSWLSVSFSRGLRDLLLAIYSP</sequence>
<dbReference type="EMBL" id="JYDT01000008">
    <property type="protein sequence ID" value="KRY92117.1"/>
    <property type="molecule type" value="Genomic_DNA"/>
</dbReference>
<comment type="caution">
    <text evidence="1">The sequence shown here is derived from an EMBL/GenBank/DDBJ whole genome shotgun (WGS) entry which is preliminary data.</text>
</comment>
<organism evidence="1 2">
    <name type="scientific">Trichinella pseudospiralis</name>
    <name type="common">Parasitic roundworm</name>
    <dbReference type="NCBI Taxonomy" id="6337"/>
    <lineage>
        <taxon>Eukaryota</taxon>
        <taxon>Metazoa</taxon>
        <taxon>Ecdysozoa</taxon>
        <taxon>Nematoda</taxon>
        <taxon>Enoplea</taxon>
        <taxon>Dorylaimia</taxon>
        <taxon>Trichinellida</taxon>
        <taxon>Trichinellidae</taxon>
        <taxon>Trichinella</taxon>
    </lineage>
</organism>
<name>A0A0V1G1W1_TRIPS</name>